<accession>U1PDT3</accession>
<gene>
    <name evidence="1" type="ORF">J07HQW1_01786</name>
</gene>
<protein>
    <submittedName>
        <fullName evidence="1">Uncharacterized protein</fullName>
    </submittedName>
</protein>
<organism evidence="1 2">
    <name type="scientific">Haloquadratum walsbyi J07HQW1</name>
    <dbReference type="NCBI Taxonomy" id="1238424"/>
    <lineage>
        <taxon>Archaea</taxon>
        <taxon>Methanobacteriati</taxon>
        <taxon>Methanobacteriota</taxon>
        <taxon>Stenosarchaea group</taxon>
        <taxon>Halobacteria</taxon>
        <taxon>Halobacteriales</taxon>
        <taxon>Haloferacaceae</taxon>
        <taxon>Haloquadratum</taxon>
    </lineage>
</organism>
<dbReference type="HOGENOM" id="CLU_3057050_0_0_2"/>
<dbReference type="EMBL" id="KE356560">
    <property type="protein sequence ID" value="ERG91752.1"/>
    <property type="molecule type" value="Genomic_DNA"/>
</dbReference>
<reference evidence="1 2" key="1">
    <citation type="journal article" date="2013" name="PLoS ONE">
        <title>Assembly-driven community genomics of a hypersaline microbial ecosystem.</title>
        <authorList>
            <person name="Podell S."/>
            <person name="Ugalde J.A."/>
            <person name="Narasingarao P."/>
            <person name="Banfield J.F."/>
            <person name="Heidelberg K.B."/>
            <person name="Allen E.E."/>
        </authorList>
    </citation>
    <scope>NUCLEOTIDE SEQUENCE [LARGE SCALE GENOMIC DNA]</scope>
    <source>
        <strain evidence="2">J07HQW1</strain>
    </source>
</reference>
<proteinExistence type="predicted"/>
<evidence type="ECO:0000313" key="2">
    <source>
        <dbReference type="Proteomes" id="UP000030649"/>
    </source>
</evidence>
<sequence length="53" mass="6366">MKQARELEQGYYLELNLSWDQKQREMERMAETCGVEVSTQEWELSNQLVIKSE</sequence>
<evidence type="ECO:0000313" key="1">
    <source>
        <dbReference type="EMBL" id="ERG91752.1"/>
    </source>
</evidence>
<dbReference type="AlphaFoldDB" id="U1PDT3"/>
<dbReference type="Proteomes" id="UP000030649">
    <property type="component" value="Unassembled WGS sequence"/>
</dbReference>
<name>U1PDT3_9EURY</name>